<comment type="caution">
    <text evidence="1">The sequence shown here is derived from an EMBL/GenBank/DDBJ whole genome shotgun (WGS) entry which is preliminary data.</text>
</comment>
<keyword evidence="2" id="KW-1185">Reference proteome</keyword>
<protein>
    <submittedName>
        <fullName evidence="1">Uncharacterized protein</fullName>
    </submittedName>
</protein>
<dbReference type="Proteomes" id="UP000499080">
    <property type="component" value="Unassembled WGS sequence"/>
</dbReference>
<reference evidence="1 2" key="1">
    <citation type="journal article" date="2019" name="Sci. Rep.">
        <title>Orb-weaving spider Araneus ventricosus genome elucidates the spidroin gene catalogue.</title>
        <authorList>
            <person name="Kono N."/>
            <person name="Nakamura H."/>
            <person name="Ohtoshi R."/>
            <person name="Moran D.A.P."/>
            <person name="Shinohara A."/>
            <person name="Yoshida Y."/>
            <person name="Fujiwara M."/>
            <person name="Mori M."/>
            <person name="Tomita M."/>
            <person name="Arakawa K."/>
        </authorList>
    </citation>
    <scope>NUCLEOTIDE SEQUENCE [LARGE SCALE GENOMIC DNA]</scope>
</reference>
<organism evidence="1 2">
    <name type="scientific">Araneus ventricosus</name>
    <name type="common">Orbweaver spider</name>
    <name type="synonym">Epeira ventricosa</name>
    <dbReference type="NCBI Taxonomy" id="182803"/>
    <lineage>
        <taxon>Eukaryota</taxon>
        <taxon>Metazoa</taxon>
        <taxon>Ecdysozoa</taxon>
        <taxon>Arthropoda</taxon>
        <taxon>Chelicerata</taxon>
        <taxon>Arachnida</taxon>
        <taxon>Araneae</taxon>
        <taxon>Araneomorphae</taxon>
        <taxon>Entelegynae</taxon>
        <taxon>Araneoidea</taxon>
        <taxon>Araneidae</taxon>
        <taxon>Araneus</taxon>
    </lineage>
</organism>
<evidence type="ECO:0000313" key="1">
    <source>
        <dbReference type="EMBL" id="GBM17373.1"/>
    </source>
</evidence>
<name>A0A4Y2DKP9_ARAVE</name>
<evidence type="ECO:0000313" key="2">
    <source>
        <dbReference type="Proteomes" id="UP000499080"/>
    </source>
</evidence>
<sequence length="102" mass="11683">MNRKLSTGFLFGTREGCTHLSASTTLGFDDNALYSRRQIMREPLHMKREAEKSEQLFSVIRIVAQGRRGHSDIVFRPSPTALFRWITSSTSVADFSMRRLFA</sequence>
<dbReference type="EMBL" id="BGPR01000387">
    <property type="protein sequence ID" value="GBM17373.1"/>
    <property type="molecule type" value="Genomic_DNA"/>
</dbReference>
<accession>A0A4Y2DKP9</accession>
<gene>
    <name evidence="1" type="ORF">AVEN_13249_1</name>
</gene>
<dbReference type="AlphaFoldDB" id="A0A4Y2DKP9"/>
<proteinExistence type="predicted"/>